<evidence type="ECO:0000256" key="3">
    <source>
        <dbReference type="ARBA" id="ARBA00022679"/>
    </source>
</evidence>
<evidence type="ECO:0000313" key="8">
    <source>
        <dbReference type="EMBL" id="QOI17264.1"/>
    </source>
</evidence>
<keyword evidence="9" id="KW-1185">Reference proteome</keyword>
<evidence type="ECO:0000256" key="5">
    <source>
        <dbReference type="ARBA" id="ARBA00022741"/>
    </source>
</evidence>
<accession>A0A7L8Y8S3</accession>
<dbReference type="SUPFAM" id="SSF56672">
    <property type="entry name" value="DNA/RNA polymerases"/>
    <property type="match status" value="1"/>
</dbReference>
<evidence type="ECO:0000256" key="4">
    <source>
        <dbReference type="ARBA" id="ARBA00022695"/>
    </source>
</evidence>
<dbReference type="EMBL" id="MT876189">
    <property type="protein sequence ID" value="QOI17264.1"/>
    <property type="molecule type" value="Genomic_RNA"/>
</dbReference>
<keyword evidence="4 7" id="KW-0548">Nucleotidyltransferase</keyword>
<dbReference type="InterPro" id="IPR043502">
    <property type="entry name" value="DNA/RNA_pol_sf"/>
</dbReference>
<dbReference type="GO" id="GO:0006351">
    <property type="term" value="P:DNA-templated transcription"/>
    <property type="evidence" value="ECO:0007669"/>
    <property type="project" value="InterPro"/>
</dbReference>
<keyword evidence="2 7" id="KW-0696">RNA-directed RNA polymerase</keyword>
<keyword evidence="5 7" id="KW-0547">Nucleotide-binding</keyword>
<sequence length="1078" mass="127703">MLDMALELECPSHVKKKLETNTLDNEITTYIRDNIIRFHKPGCIMLCHNPDEVPSYGNILASFSFPLFEESRIKELEDRAEMEPVAIPQDKWHNYKIIRQDRIRSLSHEQTIILDTRDQFAKWFRDNLNINVRFTKSEHMPIPLVPKQTLVHRYTKKVFNPPTWTQWQGFNARKYYFTMQVLNKEFPQGWFKFGGDQCVMMTHGKHDVDAWDGTLLGAVQYTGNTQMRAISKANRKTNFDDFKQNIRSVKDRKMNIHVINSLFDNFKKKQTVDLWFDQFKLDKLENNVIKTWNEETHLYFKSNYFNWMKYQRENKVLFQNYFMPSELYRLKRYRPGEWNYHLSMISDACSVLRMWDPSTYAFLLDMCQKYNLTSDTFFKVQKTLSAFIKSINNDWRNDWKRYIDLGRFVMYDLDIDHEAYSEDLKGWLLDTDRSRHYINDSEEQFLEEFGQSVEEILSEKVENNEFTVNEFLGMPHLWAVSGSAKGDVNAGVVVLDGKEVNLRKTKRSVAFTMSTSELRDIMEKEESGNYVFNKFEPGRNRPVVNSELNMYLNMAYLDDIVYKMVGHKFKQASPIFKDFNFFADKLYQVQRIGSRVCLPLDQKGFERQTSFGMIKKIIDVVKSRLQHDDYESHSVIDRIWKLINNSYLYYPQGKIDGLKILNGLSSGWKWTAFFNTIINLAEFVTCARMLKLEPGRDYKNLSALGDDTRVWLKNYRMAEQVLEWYESANIEINRKISMVSKTCDEFLRQVTEKQGDRCFSQGYANRLIPSILFRNPKNIESSNVIEELETTISNWTRLMGRVGNCDFMPYLESEVSFILKKYGHQSKYGVIHTPRLFGGFGVVPQRYSGDGLELETEIKELPSGMNQRFKQIRRQIVSKFNLPDKDYQPDRGFINTFFSENLQRKVTKIEIIHSQAEHVHIPKAKQRRAIGRLRHFAEDIINLINKFDFRTNKLPYLKGEFIPQARDRLSSVPFFNTMYYETPERERHTLFSQPELYIRLKQQLGGKMVDRMITKGANWVDHNNPLYDTDFYNLIATQFYNFWIDKRLNHYFTLEDMSVEVEKIMSHVMSEIKFNILP</sequence>
<evidence type="ECO:0000313" key="9">
    <source>
        <dbReference type="Proteomes" id="UP001233103"/>
    </source>
</evidence>
<evidence type="ECO:0000256" key="1">
    <source>
        <dbReference type="ARBA" id="ARBA00012494"/>
    </source>
</evidence>
<gene>
    <name evidence="8" type="primary">RdRp</name>
</gene>
<dbReference type="Pfam" id="PF02123">
    <property type="entry name" value="RdRP_4"/>
    <property type="match status" value="1"/>
</dbReference>
<keyword evidence="3 7" id="KW-0808">Transferase</keyword>
<organism evidence="8 9">
    <name type="scientific">Picoa juniperi megatotivirus 1</name>
    <dbReference type="NCBI Taxonomy" id="2778517"/>
    <lineage>
        <taxon>Viruses</taxon>
        <taxon>Riboviria</taxon>
        <taxon>Orthornavirae</taxon>
        <taxon>Duplornaviricota</taxon>
        <taxon>Chrymotiviricetes</taxon>
        <taxon>Ghabrivirales</taxon>
        <taxon>Betatotivirineae</taxon>
        <taxon>Megatotiviridae</taxon>
        <taxon>Megatotivirus</taxon>
        <taxon>Megatotivirus ni</taxon>
    </lineage>
</organism>
<evidence type="ECO:0000256" key="7">
    <source>
        <dbReference type="RuleBase" id="RU364050"/>
    </source>
</evidence>
<dbReference type="EC" id="2.7.7.48" evidence="1 7"/>
<dbReference type="InterPro" id="IPR001795">
    <property type="entry name" value="RNA-dir_pol_luteovirus"/>
</dbReference>
<keyword evidence="7" id="KW-0693">Viral RNA replication</keyword>
<evidence type="ECO:0000256" key="2">
    <source>
        <dbReference type="ARBA" id="ARBA00022484"/>
    </source>
</evidence>
<dbReference type="Proteomes" id="UP001233103">
    <property type="component" value="Segment"/>
</dbReference>
<dbReference type="GO" id="GO:0003968">
    <property type="term" value="F:RNA-directed RNA polymerase activity"/>
    <property type="evidence" value="ECO:0007669"/>
    <property type="project" value="UniProtKB-KW"/>
</dbReference>
<evidence type="ECO:0000256" key="6">
    <source>
        <dbReference type="ARBA" id="ARBA00048744"/>
    </source>
</evidence>
<proteinExistence type="predicted"/>
<dbReference type="GO" id="GO:0003723">
    <property type="term" value="F:RNA binding"/>
    <property type="evidence" value="ECO:0007669"/>
    <property type="project" value="InterPro"/>
</dbReference>
<dbReference type="GO" id="GO:0000166">
    <property type="term" value="F:nucleotide binding"/>
    <property type="evidence" value="ECO:0007669"/>
    <property type="project" value="UniProtKB-KW"/>
</dbReference>
<reference evidence="8" key="1">
    <citation type="journal article" date="2021" name="Virology">
        <title>Novel and diverse mycoviruses co-inhabiting the hypogeous ectomycorrhizal fungus Picoa juniperi.</title>
        <authorList>
            <person name="Sahin E."/>
            <person name="Keskin E."/>
            <person name="Akata I."/>
        </authorList>
    </citation>
    <scope>NUCLEOTIDE SEQUENCE</scope>
    <source>
        <strain evidence="8">ANK_VIR-88</strain>
    </source>
</reference>
<protein>
    <recommendedName>
        <fullName evidence="1 7">RNA-directed RNA polymerase</fullName>
        <ecNumber evidence="1 7">2.7.7.48</ecNumber>
    </recommendedName>
</protein>
<comment type="catalytic activity">
    <reaction evidence="6 7">
        <text>RNA(n) + a ribonucleoside 5'-triphosphate = RNA(n+1) + diphosphate</text>
        <dbReference type="Rhea" id="RHEA:21248"/>
        <dbReference type="Rhea" id="RHEA-COMP:14527"/>
        <dbReference type="Rhea" id="RHEA-COMP:17342"/>
        <dbReference type="ChEBI" id="CHEBI:33019"/>
        <dbReference type="ChEBI" id="CHEBI:61557"/>
        <dbReference type="ChEBI" id="CHEBI:140395"/>
        <dbReference type="EC" id="2.7.7.48"/>
    </reaction>
</comment>
<name>A0A7L8Y8S3_9VIRU</name>